<dbReference type="AlphaFoldDB" id="A0A2S4VGI6"/>
<dbReference type="Proteomes" id="UP000238274">
    <property type="component" value="Unassembled WGS sequence"/>
</dbReference>
<name>A0A2S4VGI6_9BASI</name>
<evidence type="ECO:0000313" key="2">
    <source>
        <dbReference type="EMBL" id="POW08598.1"/>
    </source>
</evidence>
<dbReference type="VEuPathDB" id="FungiDB:PSHT_09484"/>
<dbReference type="EMBL" id="PKSM01000135">
    <property type="protein sequence ID" value="POW08598.1"/>
    <property type="molecule type" value="Genomic_DNA"/>
</dbReference>
<feature type="region of interest" description="Disordered" evidence="1">
    <location>
        <begin position="310"/>
        <end position="334"/>
    </location>
</feature>
<sequence>MAQIELQSARSSSGMVLLWNRTHVCIVWHLLGAARLALSNLDGEARATEESRNLLPGFARLNSQNKLFIQAVVPSEEQRFDQYGNIPEELSRRKAELKSMEDDKNEIMNRINLLRAPRGPACVIKSQLKELLDSLGTPIQDRVFWLNGRLGSTVTSLLIKPKIKDPDHAFSIFKPSFIWLKLAVTRILNAVHLSSTVSQDARSTRSSMFFQALKNARELNQSELFRNSEQQKTERKHPSIPVPLILGGGIHEPTIPRSTLGEHSSTTVHFLSSQADTFTSKPGREALRDTSDRADMEAWSFLEKHLTGFPTEDNVPRQSFPDSHPSISHGTATGPLVPSDDVASASSPITLNPSLDDRELRLGRLKIQSSRTRGELHGDVLSIVKDILANERFKIWTSLEGKLLDFESWSPGWYKTRLGPDVKFKLQFLECLLLLGDFIHKYRLLPAEMIAKMKIFGVSAIWTNLQNHIWLSLSIWGGKYFDKAESVIPQLEFLTTSPTLKHFHRAIKALPPQYHVYLVFEALCATMHIGPQYFDSGGPSPRFSRIEDVFHQHNFLIGVQQLCEKLRRTPEMDYTGPHGNLLVVILIQRLILFFHNPTRTTLSDQERLEFQMTFYMLDFLDKYFQQIMKAMQQRGEITSILNRQLEFMRHYLKFFQGRVQEPTGYRYVTLDPSFGTLSNDGSLEDAILRKWIKKVPLALFHHDSWLNLLRLRRTPNFNLWMG</sequence>
<reference evidence="3" key="3">
    <citation type="journal article" date="2018" name="Mol. Plant Microbe Interact.">
        <title>Genome sequence resources for the wheat stripe rust pathogen (Puccinia striiformis f. sp. tritici) and the barley stripe rust pathogen (Puccinia striiformis f. sp. hordei).</title>
        <authorList>
            <person name="Xia C."/>
            <person name="Wang M."/>
            <person name="Yin C."/>
            <person name="Cornejo O.E."/>
            <person name="Hulbert S.H."/>
            <person name="Chen X."/>
        </authorList>
    </citation>
    <scope>NUCLEOTIDE SEQUENCE [LARGE SCALE GENOMIC DNA]</scope>
    <source>
        <strain evidence="3">93TX-2</strain>
    </source>
</reference>
<evidence type="ECO:0000313" key="3">
    <source>
        <dbReference type="Proteomes" id="UP000238274"/>
    </source>
</evidence>
<dbReference type="OrthoDB" id="2496113at2759"/>
<evidence type="ECO:0000256" key="1">
    <source>
        <dbReference type="SAM" id="MobiDB-lite"/>
    </source>
</evidence>
<proteinExistence type="predicted"/>
<dbReference type="VEuPathDB" id="FungiDB:PSTT_12428"/>
<accession>A0A2S4VGI6</accession>
<organism evidence="2 3">
    <name type="scientific">Puccinia striiformis</name>
    <dbReference type="NCBI Taxonomy" id="27350"/>
    <lineage>
        <taxon>Eukaryota</taxon>
        <taxon>Fungi</taxon>
        <taxon>Dikarya</taxon>
        <taxon>Basidiomycota</taxon>
        <taxon>Pucciniomycotina</taxon>
        <taxon>Pucciniomycetes</taxon>
        <taxon>Pucciniales</taxon>
        <taxon>Pucciniaceae</taxon>
        <taxon>Puccinia</taxon>
    </lineage>
</organism>
<protein>
    <submittedName>
        <fullName evidence="2">Uncharacterized protein</fullName>
    </submittedName>
</protein>
<reference evidence="3" key="2">
    <citation type="journal article" date="2018" name="BMC Genomics">
        <title>Genomic insights into host adaptation between the wheat stripe rust pathogen (Puccinia striiformis f. sp. tritici) and the barley stripe rust pathogen (Puccinia striiformis f. sp. hordei).</title>
        <authorList>
            <person name="Xia C."/>
            <person name="Wang M."/>
            <person name="Yin C."/>
            <person name="Cornejo O.E."/>
            <person name="Hulbert S.H."/>
            <person name="Chen X."/>
        </authorList>
    </citation>
    <scope>NUCLEOTIDE SEQUENCE [LARGE SCALE GENOMIC DNA]</scope>
    <source>
        <strain evidence="3">93TX-2</strain>
    </source>
</reference>
<comment type="caution">
    <text evidence="2">The sequence shown here is derived from an EMBL/GenBank/DDBJ whole genome shotgun (WGS) entry which is preliminary data.</text>
</comment>
<keyword evidence="3" id="KW-1185">Reference proteome</keyword>
<feature type="region of interest" description="Disordered" evidence="1">
    <location>
        <begin position="227"/>
        <end position="248"/>
    </location>
</feature>
<gene>
    <name evidence="2" type="ORF">PSHT_09484</name>
</gene>
<reference evidence="2 3" key="1">
    <citation type="submission" date="2017-12" db="EMBL/GenBank/DDBJ databases">
        <title>Gene loss provides genomic basis for host adaptation in cereal stripe rust fungi.</title>
        <authorList>
            <person name="Xia C."/>
        </authorList>
    </citation>
    <scope>NUCLEOTIDE SEQUENCE [LARGE SCALE GENOMIC DNA]</scope>
    <source>
        <strain evidence="2 3">93TX-2</strain>
    </source>
</reference>
<feature type="compositionally biased region" description="Polar residues" evidence="1">
    <location>
        <begin position="316"/>
        <end position="331"/>
    </location>
</feature>